<dbReference type="RefSeq" id="WP_089244544.1">
    <property type="nucleotide sequence ID" value="NZ_FZOW01000003.1"/>
</dbReference>
<dbReference type="OrthoDB" id="9854868at2"/>
<name>A0A239FPI5_9NOCA</name>
<organism evidence="2 3">
    <name type="scientific">Rhodococcoides kyotonense</name>
    <dbReference type="NCBI Taxonomy" id="398843"/>
    <lineage>
        <taxon>Bacteria</taxon>
        <taxon>Bacillati</taxon>
        <taxon>Actinomycetota</taxon>
        <taxon>Actinomycetes</taxon>
        <taxon>Mycobacteriales</taxon>
        <taxon>Nocardiaceae</taxon>
        <taxon>Rhodococcoides</taxon>
    </lineage>
</organism>
<reference evidence="3" key="1">
    <citation type="submission" date="2017-06" db="EMBL/GenBank/DDBJ databases">
        <authorList>
            <person name="Varghese N."/>
            <person name="Submissions S."/>
        </authorList>
    </citation>
    <scope>NUCLEOTIDE SEQUENCE [LARGE SCALE GENOMIC DNA]</scope>
    <source>
        <strain evidence="3">JCM 23211</strain>
    </source>
</reference>
<dbReference type="EMBL" id="FZOW01000003">
    <property type="protein sequence ID" value="SNS58112.1"/>
    <property type="molecule type" value="Genomic_DNA"/>
</dbReference>
<feature type="region of interest" description="Disordered" evidence="1">
    <location>
        <begin position="152"/>
        <end position="172"/>
    </location>
</feature>
<feature type="region of interest" description="Disordered" evidence="1">
    <location>
        <begin position="1"/>
        <end position="24"/>
    </location>
</feature>
<evidence type="ECO:0000313" key="2">
    <source>
        <dbReference type="EMBL" id="SNS58112.1"/>
    </source>
</evidence>
<evidence type="ECO:0000313" key="3">
    <source>
        <dbReference type="Proteomes" id="UP000198327"/>
    </source>
</evidence>
<gene>
    <name evidence="2" type="ORF">SAMN05421642_103373</name>
</gene>
<sequence length="172" mass="19720">MAASSKKSAAPTVEPDVEPDFDVDEQRTADEIFESAVETLEIPDDLQFDVTDEDDDEDDAVGEPTAFRIRNQVLHAYQPSRGTLLLLMSSFSRNATEIDQINGIMSFYNRVLSTGSKEWLYRYIESPKFDEDVLMDVIRALAKRWNAEDLLPQNQRTNRAERRATQKSKRKN</sequence>
<dbReference type="AlphaFoldDB" id="A0A239FPI5"/>
<dbReference type="Proteomes" id="UP000198327">
    <property type="component" value="Unassembled WGS sequence"/>
</dbReference>
<protein>
    <submittedName>
        <fullName evidence="2">Uncharacterized protein</fullName>
    </submittedName>
</protein>
<evidence type="ECO:0000256" key="1">
    <source>
        <dbReference type="SAM" id="MobiDB-lite"/>
    </source>
</evidence>
<proteinExistence type="predicted"/>
<keyword evidence="3" id="KW-1185">Reference proteome</keyword>
<accession>A0A239FPI5</accession>